<feature type="compositionally biased region" description="Polar residues" evidence="1">
    <location>
        <begin position="21"/>
        <end position="31"/>
    </location>
</feature>
<protein>
    <submittedName>
        <fullName evidence="2">Uncharacterized protein</fullName>
    </submittedName>
</protein>
<feature type="non-terminal residue" evidence="2">
    <location>
        <position position="1"/>
    </location>
</feature>
<keyword evidence="3" id="KW-1185">Reference proteome</keyword>
<accession>A0AAV4M691</accession>
<comment type="caution">
    <text evidence="2">The sequence shown here is derived from an EMBL/GenBank/DDBJ whole genome shotgun (WGS) entry which is preliminary data.</text>
</comment>
<evidence type="ECO:0000256" key="1">
    <source>
        <dbReference type="SAM" id="MobiDB-lite"/>
    </source>
</evidence>
<reference evidence="2 3" key="1">
    <citation type="submission" date="2021-06" db="EMBL/GenBank/DDBJ databases">
        <title>Caerostris extrusa draft genome.</title>
        <authorList>
            <person name="Kono N."/>
            <person name="Arakawa K."/>
        </authorList>
    </citation>
    <scope>NUCLEOTIDE SEQUENCE [LARGE SCALE GENOMIC DNA]</scope>
</reference>
<feature type="compositionally biased region" description="Polar residues" evidence="1">
    <location>
        <begin position="38"/>
        <end position="48"/>
    </location>
</feature>
<dbReference type="Proteomes" id="UP001054945">
    <property type="component" value="Unassembled WGS sequence"/>
</dbReference>
<organism evidence="2 3">
    <name type="scientific">Caerostris extrusa</name>
    <name type="common">Bark spider</name>
    <name type="synonym">Caerostris bankana</name>
    <dbReference type="NCBI Taxonomy" id="172846"/>
    <lineage>
        <taxon>Eukaryota</taxon>
        <taxon>Metazoa</taxon>
        <taxon>Ecdysozoa</taxon>
        <taxon>Arthropoda</taxon>
        <taxon>Chelicerata</taxon>
        <taxon>Arachnida</taxon>
        <taxon>Araneae</taxon>
        <taxon>Araneomorphae</taxon>
        <taxon>Entelegynae</taxon>
        <taxon>Araneoidea</taxon>
        <taxon>Araneidae</taxon>
        <taxon>Caerostris</taxon>
    </lineage>
</organism>
<name>A0AAV4M691_CAEEX</name>
<gene>
    <name evidence="2" type="ORF">CEXT_194871</name>
</gene>
<sequence>EEARQLEKQICPHSSAPPLLQPQTHVVPDSNNMRDADSVTESSCSIVV</sequence>
<proteinExistence type="predicted"/>
<dbReference type="AlphaFoldDB" id="A0AAV4M691"/>
<dbReference type="EMBL" id="BPLR01001917">
    <property type="protein sequence ID" value="GIX67987.1"/>
    <property type="molecule type" value="Genomic_DNA"/>
</dbReference>
<evidence type="ECO:0000313" key="3">
    <source>
        <dbReference type="Proteomes" id="UP001054945"/>
    </source>
</evidence>
<evidence type="ECO:0000313" key="2">
    <source>
        <dbReference type="EMBL" id="GIX67987.1"/>
    </source>
</evidence>
<feature type="region of interest" description="Disordered" evidence="1">
    <location>
        <begin position="1"/>
        <end position="48"/>
    </location>
</feature>